<name>A0A6J6C2H3_9ZZZZ</name>
<dbReference type="PANTHER" id="PTHR10458:SF2">
    <property type="entry name" value="PEPTIDE DEFORMYLASE, MITOCHONDRIAL"/>
    <property type="match status" value="1"/>
</dbReference>
<dbReference type="GO" id="GO:0046872">
    <property type="term" value="F:metal ion binding"/>
    <property type="evidence" value="ECO:0007669"/>
    <property type="project" value="UniProtKB-KW"/>
</dbReference>
<reference evidence="6" key="1">
    <citation type="submission" date="2020-05" db="EMBL/GenBank/DDBJ databases">
        <authorList>
            <person name="Chiriac C."/>
            <person name="Salcher M."/>
            <person name="Ghai R."/>
            <person name="Kavagutti S V."/>
        </authorList>
    </citation>
    <scope>NUCLEOTIDE SEQUENCE</scope>
</reference>
<dbReference type="HAMAP" id="MF_00163">
    <property type="entry name" value="Pep_deformylase"/>
    <property type="match status" value="1"/>
</dbReference>
<evidence type="ECO:0000256" key="5">
    <source>
        <dbReference type="ARBA" id="ARBA00037114"/>
    </source>
</evidence>
<sequence>MAIRPICISGNPVLHTRAHEVVEFGDELKTLVEDMFDTMDKAPGVGLAATQVGVGLRVFVYDYDDDEGNPRRGVVINPSLEIGEIESGEADWDTELEGCLSVPGERFPIKRADWARLSGVDLQQNPVSIEATGWFARIFQHEYDHLDGTLYVDKLAEPHFSDAKEIIEENGWGKDGLTWLPGKDNLEG</sequence>
<dbReference type="GO" id="GO:0042586">
    <property type="term" value="F:peptide deformylase activity"/>
    <property type="evidence" value="ECO:0007669"/>
    <property type="project" value="InterPro"/>
</dbReference>
<evidence type="ECO:0000256" key="4">
    <source>
        <dbReference type="ARBA" id="ARBA00022917"/>
    </source>
</evidence>
<organism evidence="6">
    <name type="scientific">freshwater metagenome</name>
    <dbReference type="NCBI Taxonomy" id="449393"/>
    <lineage>
        <taxon>unclassified sequences</taxon>
        <taxon>metagenomes</taxon>
        <taxon>ecological metagenomes</taxon>
    </lineage>
</organism>
<dbReference type="PRINTS" id="PR01576">
    <property type="entry name" value="PDEFORMYLASE"/>
</dbReference>
<proteinExistence type="inferred from homology"/>
<gene>
    <name evidence="6" type="ORF">UFOPK1410_00943</name>
</gene>
<evidence type="ECO:0000256" key="3">
    <source>
        <dbReference type="ARBA" id="ARBA00022801"/>
    </source>
</evidence>
<dbReference type="NCBIfam" id="NF001159">
    <property type="entry name" value="PRK00150.1-3"/>
    <property type="match status" value="1"/>
</dbReference>
<keyword evidence="3" id="KW-0378">Hydrolase</keyword>
<keyword evidence="4" id="KW-0648">Protein biosynthesis</keyword>
<dbReference type="NCBIfam" id="TIGR00079">
    <property type="entry name" value="pept_deformyl"/>
    <property type="match status" value="1"/>
</dbReference>
<dbReference type="EMBL" id="CAEZSH010000141">
    <property type="protein sequence ID" value="CAB4545581.1"/>
    <property type="molecule type" value="Genomic_DNA"/>
</dbReference>
<dbReference type="Pfam" id="PF01327">
    <property type="entry name" value="Pep_deformylase"/>
    <property type="match status" value="1"/>
</dbReference>
<protein>
    <submittedName>
        <fullName evidence="6">Unannotated protein</fullName>
    </submittedName>
</protein>
<dbReference type="PANTHER" id="PTHR10458">
    <property type="entry name" value="PEPTIDE DEFORMYLASE"/>
    <property type="match status" value="1"/>
</dbReference>
<dbReference type="SUPFAM" id="SSF56420">
    <property type="entry name" value="Peptide deformylase"/>
    <property type="match status" value="1"/>
</dbReference>
<accession>A0A6J6C2H3</accession>
<dbReference type="InterPro" id="IPR023635">
    <property type="entry name" value="Peptide_deformylase"/>
</dbReference>
<evidence type="ECO:0000313" key="6">
    <source>
        <dbReference type="EMBL" id="CAB4545581.1"/>
    </source>
</evidence>
<comment type="similarity">
    <text evidence="1">Belongs to the polypeptide deformylase family.</text>
</comment>
<evidence type="ECO:0000256" key="1">
    <source>
        <dbReference type="ARBA" id="ARBA00010759"/>
    </source>
</evidence>
<keyword evidence="2" id="KW-0479">Metal-binding</keyword>
<dbReference type="Gene3D" id="3.90.45.10">
    <property type="entry name" value="Peptide deformylase"/>
    <property type="match status" value="1"/>
</dbReference>
<evidence type="ECO:0000256" key="2">
    <source>
        <dbReference type="ARBA" id="ARBA00022723"/>
    </source>
</evidence>
<dbReference type="InterPro" id="IPR036821">
    <property type="entry name" value="Peptide_deformylase_sf"/>
</dbReference>
<comment type="function">
    <text evidence="5">Removes the formyl group from the N-terminal Met of newly synthesized proteins.</text>
</comment>
<dbReference type="CDD" id="cd00487">
    <property type="entry name" value="Pep_deformylase"/>
    <property type="match status" value="1"/>
</dbReference>
<dbReference type="GO" id="GO:0006412">
    <property type="term" value="P:translation"/>
    <property type="evidence" value="ECO:0007669"/>
    <property type="project" value="UniProtKB-KW"/>
</dbReference>
<dbReference type="PIRSF" id="PIRSF004749">
    <property type="entry name" value="Pep_def"/>
    <property type="match status" value="1"/>
</dbReference>
<dbReference type="AlphaFoldDB" id="A0A6J6C2H3"/>